<evidence type="ECO:0000313" key="8">
    <source>
        <dbReference type="EMBL" id="QYZ71335.1"/>
    </source>
</evidence>
<dbReference type="EMBL" id="CP069370">
    <property type="protein sequence ID" value="QYZ71335.1"/>
    <property type="molecule type" value="Genomic_DNA"/>
</dbReference>
<dbReference type="Pfam" id="PF13440">
    <property type="entry name" value="Polysacc_synt_3"/>
    <property type="match status" value="1"/>
</dbReference>
<feature type="transmembrane region" description="Helical" evidence="7">
    <location>
        <begin position="335"/>
        <end position="355"/>
    </location>
</feature>
<accession>A0A8G1ED61</accession>
<feature type="transmembrane region" description="Helical" evidence="7">
    <location>
        <begin position="258"/>
        <end position="282"/>
    </location>
</feature>
<evidence type="ECO:0000313" key="9">
    <source>
        <dbReference type="Proteomes" id="UP000826300"/>
    </source>
</evidence>
<comment type="subcellular location">
    <subcellularLocation>
        <location evidence="1">Cell membrane</location>
        <topology evidence="1">Multi-pass membrane protein</topology>
    </subcellularLocation>
</comment>
<dbReference type="AlphaFoldDB" id="A0A8G1ED61"/>
<feature type="transmembrane region" description="Helical" evidence="7">
    <location>
        <begin position="50"/>
        <end position="67"/>
    </location>
</feature>
<feature type="transmembrane region" description="Helical" evidence="7">
    <location>
        <begin position="87"/>
        <end position="110"/>
    </location>
</feature>
<comment type="similarity">
    <text evidence="2">Belongs to the polysaccharide synthase family.</text>
</comment>
<dbReference type="PANTHER" id="PTHR30250">
    <property type="entry name" value="PST FAMILY PREDICTED COLANIC ACID TRANSPORTER"/>
    <property type="match status" value="1"/>
</dbReference>
<evidence type="ECO:0000256" key="6">
    <source>
        <dbReference type="ARBA" id="ARBA00023136"/>
    </source>
</evidence>
<evidence type="ECO:0000256" key="7">
    <source>
        <dbReference type="SAM" id="Phobius"/>
    </source>
</evidence>
<feature type="transmembrane region" description="Helical" evidence="7">
    <location>
        <begin position="122"/>
        <end position="143"/>
    </location>
</feature>
<evidence type="ECO:0000256" key="1">
    <source>
        <dbReference type="ARBA" id="ARBA00004651"/>
    </source>
</evidence>
<gene>
    <name evidence="8" type="ORF">JO391_07475</name>
</gene>
<reference evidence="8" key="1">
    <citation type="submission" date="2021-02" db="EMBL/GenBank/DDBJ databases">
        <title>Rhodobacter shimadae sp. nov., an aerobic anoxygenic phototrophic bacterium isolated from a hot spring.</title>
        <authorList>
            <person name="Muramatsu S."/>
            <person name="Haruta S."/>
            <person name="Hirose S."/>
            <person name="Hanada S."/>
        </authorList>
    </citation>
    <scope>NUCLEOTIDE SEQUENCE</scope>
    <source>
        <strain evidence="8">N10</strain>
    </source>
</reference>
<organism evidence="8 9">
    <name type="scientific">Neotabrizicola shimadae</name>
    <dbReference type="NCBI Taxonomy" id="2807096"/>
    <lineage>
        <taxon>Bacteria</taxon>
        <taxon>Pseudomonadati</taxon>
        <taxon>Pseudomonadota</taxon>
        <taxon>Alphaproteobacteria</taxon>
        <taxon>Rhodobacterales</taxon>
        <taxon>Paracoccaceae</taxon>
        <taxon>Neotabrizicola</taxon>
    </lineage>
</organism>
<feature type="transmembrane region" description="Helical" evidence="7">
    <location>
        <begin position="181"/>
        <end position="199"/>
    </location>
</feature>
<feature type="transmembrane region" description="Helical" evidence="7">
    <location>
        <begin position="303"/>
        <end position="329"/>
    </location>
</feature>
<keyword evidence="9" id="KW-1185">Reference proteome</keyword>
<feature type="transmembrane region" description="Helical" evidence="7">
    <location>
        <begin position="427"/>
        <end position="452"/>
    </location>
</feature>
<proteinExistence type="inferred from homology"/>
<dbReference type="Proteomes" id="UP000826300">
    <property type="component" value="Chromosome"/>
</dbReference>
<keyword evidence="4 7" id="KW-0812">Transmembrane</keyword>
<dbReference type="InterPro" id="IPR050833">
    <property type="entry name" value="Poly_Biosynth_Transport"/>
</dbReference>
<keyword evidence="3" id="KW-1003">Cell membrane</keyword>
<feature type="transmembrane region" description="Helical" evidence="7">
    <location>
        <begin position="155"/>
        <end position="175"/>
    </location>
</feature>
<protein>
    <submittedName>
        <fullName evidence="8">Oligosaccharide flippase family protein</fullName>
    </submittedName>
</protein>
<dbReference type="PANTHER" id="PTHR30250:SF10">
    <property type="entry name" value="LIPOPOLYSACCHARIDE BIOSYNTHESIS PROTEIN WZXC"/>
    <property type="match status" value="1"/>
</dbReference>
<evidence type="ECO:0000256" key="4">
    <source>
        <dbReference type="ARBA" id="ARBA00022692"/>
    </source>
</evidence>
<evidence type="ECO:0000256" key="2">
    <source>
        <dbReference type="ARBA" id="ARBA00007430"/>
    </source>
</evidence>
<name>A0A8G1ED61_9RHOB</name>
<feature type="transmembrane region" description="Helical" evidence="7">
    <location>
        <begin position="392"/>
        <end position="415"/>
    </location>
</feature>
<feature type="transmembrane region" description="Helical" evidence="7">
    <location>
        <begin position="219"/>
        <end position="238"/>
    </location>
</feature>
<feature type="transmembrane region" description="Helical" evidence="7">
    <location>
        <begin position="20"/>
        <end position="38"/>
    </location>
</feature>
<sequence length="455" mass="48932">MGRLLRAFRGQGLFERAMRGSAVTAIAFVLAQVLRLASNLILTRLLAPEAFGLMALVSMVLIGLALFSDMGIGPSIAQHKRGDDPDYLNTAWTIGVIRGALLFVVASALAWPAAWFYDAPQLVYLLPVGAFGLLIGGFTPTRVDSANRHLMLERVVFLDLFVQVATLAAMILVAWATGSVWALVIGGLLTPMLRIPLVLRFLPGEVNRFRWERAAAHDLIHFGKWIFLSTVGGFFLLQGDRAILGAHLTLSELGVYNIGAFLATFPILLGQAVTGRVLIPLYREAREPVGGDAVRARMRRLRYGLTAVLVALLAVFAFGGVPIVGLLYSPAYQEAGAIAVALSCVLMPQAIGLSYDQAALAAGDSRRFFLVTFARAVLQTGLFLIGASLGGLAGALIGQAVAILLAHPFLVWLAWRNGVWDARHDALFFVVVLVLIVLAMGLNAEALSSLWLDHA</sequence>
<keyword evidence="5 7" id="KW-1133">Transmembrane helix</keyword>
<evidence type="ECO:0000256" key="5">
    <source>
        <dbReference type="ARBA" id="ARBA00022989"/>
    </source>
</evidence>
<evidence type="ECO:0000256" key="3">
    <source>
        <dbReference type="ARBA" id="ARBA00022475"/>
    </source>
</evidence>
<dbReference type="RefSeq" id="WP_220663818.1">
    <property type="nucleotide sequence ID" value="NZ_CP069370.1"/>
</dbReference>
<dbReference type="GO" id="GO:0005886">
    <property type="term" value="C:plasma membrane"/>
    <property type="evidence" value="ECO:0007669"/>
    <property type="project" value="UniProtKB-SubCell"/>
</dbReference>
<feature type="transmembrane region" description="Helical" evidence="7">
    <location>
        <begin position="367"/>
        <end position="386"/>
    </location>
</feature>
<keyword evidence="6 7" id="KW-0472">Membrane</keyword>
<dbReference type="KEGG" id="nsm:JO391_07475"/>